<proteinExistence type="predicted"/>
<dbReference type="Gramene" id="C.cajan_01767.t">
    <property type="protein sequence ID" value="C.cajan_01767.t.cds1"/>
    <property type="gene ID" value="C.cajan_01767"/>
</dbReference>
<dbReference type="AlphaFoldDB" id="A0A151SLD9"/>
<protein>
    <recommendedName>
        <fullName evidence="3">Retrovirus-related Pol polyprotein from transposon TNT 1-94</fullName>
    </recommendedName>
</protein>
<keyword evidence="2" id="KW-1185">Reference proteome</keyword>
<organism evidence="1 2">
    <name type="scientific">Cajanus cajan</name>
    <name type="common">Pigeon pea</name>
    <name type="synonym">Cajanus indicus</name>
    <dbReference type="NCBI Taxonomy" id="3821"/>
    <lineage>
        <taxon>Eukaryota</taxon>
        <taxon>Viridiplantae</taxon>
        <taxon>Streptophyta</taxon>
        <taxon>Embryophyta</taxon>
        <taxon>Tracheophyta</taxon>
        <taxon>Spermatophyta</taxon>
        <taxon>Magnoliopsida</taxon>
        <taxon>eudicotyledons</taxon>
        <taxon>Gunneridae</taxon>
        <taxon>Pentapetalae</taxon>
        <taxon>rosids</taxon>
        <taxon>fabids</taxon>
        <taxon>Fabales</taxon>
        <taxon>Fabaceae</taxon>
        <taxon>Papilionoideae</taxon>
        <taxon>50 kb inversion clade</taxon>
        <taxon>NPAAA clade</taxon>
        <taxon>indigoferoid/millettioid clade</taxon>
        <taxon>Phaseoleae</taxon>
        <taxon>Cajanus</taxon>
    </lineage>
</organism>
<evidence type="ECO:0000313" key="2">
    <source>
        <dbReference type="Proteomes" id="UP000075243"/>
    </source>
</evidence>
<dbReference type="Proteomes" id="UP000075243">
    <property type="component" value="Chromosome 11"/>
</dbReference>
<accession>A0A151SLD9</accession>
<dbReference type="EMBL" id="CM003613">
    <property type="protein sequence ID" value="KYP55593.1"/>
    <property type="molecule type" value="Genomic_DNA"/>
</dbReference>
<gene>
    <name evidence="1" type="ORF">KK1_001810</name>
</gene>
<reference evidence="1 2" key="1">
    <citation type="journal article" date="2012" name="Nat. Biotechnol.">
        <title>Draft genome sequence of pigeonpea (Cajanus cajan), an orphan legume crop of resource-poor farmers.</title>
        <authorList>
            <person name="Varshney R.K."/>
            <person name="Chen W."/>
            <person name="Li Y."/>
            <person name="Bharti A.K."/>
            <person name="Saxena R.K."/>
            <person name="Schlueter J.A."/>
            <person name="Donoghue M.T."/>
            <person name="Azam S."/>
            <person name="Fan G."/>
            <person name="Whaley A.M."/>
            <person name="Farmer A.D."/>
            <person name="Sheridan J."/>
            <person name="Iwata A."/>
            <person name="Tuteja R."/>
            <person name="Penmetsa R.V."/>
            <person name="Wu W."/>
            <person name="Upadhyaya H.D."/>
            <person name="Yang S.P."/>
            <person name="Shah T."/>
            <person name="Saxena K.B."/>
            <person name="Michael T."/>
            <person name="McCombie W.R."/>
            <person name="Yang B."/>
            <person name="Zhang G."/>
            <person name="Yang H."/>
            <person name="Wang J."/>
            <person name="Spillane C."/>
            <person name="Cook D.R."/>
            <person name="May G.D."/>
            <person name="Xu X."/>
            <person name="Jackson S.A."/>
        </authorList>
    </citation>
    <scope>NUCLEOTIDE SEQUENCE [LARGE SCALE GENOMIC DNA]</scope>
    <source>
        <strain evidence="2">cv. Asha</strain>
    </source>
</reference>
<evidence type="ECO:0008006" key="3">
    <source>
        <dbReference type="Google" id="ProtNLM"/>
    </source>
</evidence>
<name>A0A151SLD9_CAJCA</name>
<sequence length="64" mass="7429">MENRSNPPLLSKNSIVAQIRRHNNKVAKEGRALVIIQATLHDVFMKILTLETTKETWVKLQEKF</sequence>
<evidence type="ECO:0000313" key="1">
    <source>
        <dbReference type="EMBL" id="KYP55593.1"/>
    </source>
</evidence>